<dbReference type="Proteomes" id="UP001140949">
    <property type="component" value="Unassembled WGS sequence"/>
</dbReference>
<proteinExistence type="predicted"/>
<accession>A0AAX6H5J0</accession>
<dbReference type="AlphaFoldDB" id="A0AAX6H5J0"/>
<sequence>MTRHVLYGCVAWRCITVLRKFYLEPGRDTSFSSGPCRSRFRDLYRLRS</sequence>
<dbReference type="EMBL" id="JANAVB010012200">
    <property type="protein sequence ID" value="KAJ6836279.1"/>
    <property type="molecule type" value="Genomic_DNA"/>
</dbReference>
<evidence type="ECO:0000313" key="1">
    <source>
        <dbReference type="EMBL" id="KAJ6836279.1"/>
    </source>
</evidence>
<protein>
    <submittedName>
        <fullName evidence="1">Uncharacterized protein</fullName>
    </submittedName>
</protein>
<comment type="caution">
    <text evidence="1">The sequence shown here is derived from an EMBL/GenBank/DDBJ whole genome shotgun (WGS) entry which is preliminary data.</text>
</comment>
<reference evidence="1" key="2">
    <citation type="submission" date="2023-04" db="EMBL/GenBank/DDBJ databases">
        <authorList>
            <person name="Bruccoleri R.E."/>
            <person name="Oakeley E.J."/>
            <person name="Faust A.-M."/>
            <person name="Dessus-Babus S."/>
            <person name="Altorfer M."/>
            <person name="Burckhardt D."/>
            <person name="Oertli M."/>
            <person name="Naumann U."/>
            <person name="Petersen F."/>
            <person name="Wong J."/>
        </authorList>
    </citation>
    <scope>NUCLEOTIDE SEQUENCE</scope>
    <source>
        <strain evidence="1">GSM-AAB239-AS_SAM_17_03QT</strain>
        <tissue evidence="1">Leaf</tissue>
    </source>
</reference>
<gene>
    <name evidence="1" type="ORF">M6B38_327280</name>
</gene>
<evidence type="ECO:0000313" key="2">
    <source>
        <dbReference type="Proteomes" id="UP001140949"/>
    </source>
</evidence>
<name>A0AAX6H5J0_IRIPA</name>
<reference evidence="1" key="1">
    <citation type="journal article" date="2023" name="GigaByte">
        <title>Genome assembly of the bearded iris, Iris pallida Lam.</title>
        <authorList>
            <person name="Bruccoleri R.E."/>
            <person name="Oakeley E.J."/>
            <person name="Faust A.M.E."/>
            <person name="Altorfer M."/>
            <person name="Dessus-Babus S."/>
            <person name="Burckhardt D."/>
            <person name="Oertli M."/>
            <person name="Naumann U."/>
            <person name="Petersen F."/>
            <person name="Wong J."/>
        </authorList>
    </citation>
    <scope>NUCLEOTIDE SEQUENCE</scope>
    <source>
        <strain evidence="1">GSM-AAB239-AS_SAM_17_03QT</strain>
    </source>
</reference>
<keyword evidence="2" id="KW-1185">Reference proteome</keyword>
<organism evidence="1 2">
    <name type="scientific">Iris pallida</name>
    <name type="common">Sweet iris</name>
    <dbReference type="NCBI Taxonomy" id="29817"/>
    <lineage>
        <taxon>Eukaryota</taxon>
        <taxon>Viridiplantae</taxon>
        <taxon>Streptophyta</taxon>
        <taxon>Embryophyta</taxon>
        <taxon>Tracheophyta</taxon>
        <taxon>Spermatophyta</taxon>
        <taxon>Magnoliopsida</taxon>
        <taxon>Liliopsida</taxon>
        <taxon>Asparagales</taxon>
        <taxon>Iridaceae</taxon>
        <taxon>Iridoideae</taxon>
        <taxon>Irideae</taxon>
        <taxon>Iris</taxon>
    </lineage>
</organism>